<dbReference type="Pfam" id="PF00534">
    <property type="entry name" value="Glycos_transf_1"/>
    <property type="match status" value="1"/>
</dbReference>
<name>A0A847S2P8_9BACT</name>
<dbReference type="SUPFAM" id="SSF53756">
    <property type="entry name" value="UDP-Glycosyltransferase/glycogen phosphorylase"/>
    <property type="match status" value="1"/>
</dbReference>
<sequence length="383" mass="43651">MANILLQAWVVSKKGNEYFLPYTHWVYLKEIVQYYDQVGLLSPVKQYADGTDSGLVSIADFTNVTIHELPYSDSYKSAVKHYGAYKKAYRELTGYDVVYLRYPTPLGWLSKRYLKHKKRIVHFVGDPIDAAWVNPNFRLLKKLTLISFFLPEHMAYMWACKGAKVFTNGYHLQQKLSKWRINAKAVISTTLNNKDFYVDEARRIPAEGLKLLYVGYLRKAKGVEVVIRAFEQVLRRYPDATLTIAGSGEFEKELKAMAAAAGMNGKITFLGHVDNRDTLNTLFRTHHIFCFASLSEGSPRVVLEAMANGINVLSTPVGSLPSVFKDGVDITYAGFNDDQGFFRKICYLVENPEEANAVRNRAQEKVRGFTIQHFIKNIFSYES</sequence>
<comment type="caution">
    <text evidence="2">The sequence shown here is derived from an EMBL/GenBank/DDBJ whole genome shotgun (WGS) entry which is preliminary data.</text>
</comment>
<dbReference type="Gene3D" id="3.40.50.2000">
    <property type="entry name" value="Glycogen Phosphorylase B"/>
    <property type="match status" value="2"/>
</dbReference>
<dbReference type="CDD" id="cd03801">
    <property type="entry name" value="GT4_PimA-like"/>
    <property type="match status" value="1"/>
</dbReference>
<reference evidence="2 3" key="1">
    <citation type="submission" date="2020-04" db="EMBL/GenBank/DDBJ databases">
        <authorList>
            <person name="Yin C."/>
        </authorList>
    </citation>
    <scope>NUCLEOTIDE SEQUENCE [LARGE SCALE GENOMIC DNA]</scope>
    <source>
        <strain evidence="2 3">Ae27</strain>
    </source>
</reference>
<feature type="domain" description="Glycosyl transferase family 1" evidence="1">
    <location>
        <begin position="203"/>
        <end position="364"/>
    </location>
</feature>
<dbReference type="InterPro" id="IPR001296">
    <property type="entry name" value="Glyco_trans_1"/>
</dbReference>
<dbReference type="InterPro" id="IPR050194">
    <property type="entry name" value="Glycosyltransferase_grp1"/>
</dbReference>
<evidence type="ECO:0000259" key="1">
    <source>
        <dbReference type="Pfam" id="PF00534"/>
    </source>
</evidence>
<dbReference type="Proteomes" id="UP000570474">
    <property type="component" value="Unassembled WGS sequence"/>
</dbReference>
<evidence type="ECO:0000313" key="3">
    <source>
        <dbReference type="Proteomes" id="UP000570474"/>
    </source>
</evidence>
<dbReference type="RefSeq" id="WP_168873011.1">
    <property type="nucleotide sequence ID" value="NZ_JABAIA010000002.1"/>
</dbReference>
<protein>
    <submittedName>
        <fullName evidence="2">Glycosyltransferase family 4 protein</fullName>
    </submittedName>
</protein>
<gene>
    <name evidence="2" type="ORF">HGH92_22655</name>
</gene>
<dbReference type="EMBL" id="JABAIA010000002">
    <property type="protein sequence ID" value="NLR67127.1"/>
    <property type="molecule type" value="Genomic_DNA"/>
</dbReference>
<dbReference type="PANTHER" id="PTHR45947:SF3">
    <property type="entry name" value="SULFOQUINOVOSYL TRANSFERASE SQD2"/>
    <property type="match status" value="1"/>
</dbReference>
<dbReference type="GO" id="GO:0016757">
    <property type="term" value="F:glycosyltransferase activity"/>
    <property type="evidence" value="ECO:0007669"/>
    <property type="project" value="InterPro"/>
</dbReference>
<keyword evidence="2" id="KW-0808">Transferase</keyword>
<proteinExistence type="predicted"/>
<organism evidence="2 3">
    <name type="scientific">Chitinophaga varians</name>
    <dbReference type="NCBI Taxonomy" id="2202339"/>
    <lineage>
        <taxon>Bacteria</taxon>
        <taxon>Pseudomonadati</taxon>
        <taxon>Bacteroidota</taxon>
        <taxon>Chitinophagia</taxon>
        <taxon>Chitinophagales</taxon>
        <taxon>Chitinophagaceae</taxon>
        <taxon>Chitinophaga</taxon>
    </lineage>
</organism>
<keyword evidence="3" id="KW-1185">Reference proteome</keyword>
<accession>A0A847S2P8</accession>
<evidence type="ECO:0000313" key="2">
    <source>
        <dbReference type="EMBL" id="NLR67127.1"/>
    </source>
</evidence>
<dbReference type="PANTHER" id="PTHR45947">
    <property type="entry name" value="SULFOQUINOVOSYL TRANSFERASE SQD2"/>
    <property type="match status" value="1"/>
</dbReference>
<dbReference type="AlphaFoldDB" id="A0A847S2P8"/>